<gene>
    <name evidence="1" type="ORF">NRIC_19190</name>
</gene>
<proteinExistence type="predicted"/>
<dbReference type="Proteomes" id="UP000290567">
    <property type="component" value="Unassembled WGS sequence"/>
</dbReference>
<dbReference type="InterPro" id="IPR036249">
    <property type="entry name" value="Thioredoxin-like_sf"/>
</dbReference>
<dbReference type="RefSeq" id="WP_146622466.1">
    <property type="nucleotide sequence ID" value="NZ_BJCC01000014.1"/>
</dbReference>
<protein>
    <submittedName>
        <fullName evidence="1">DsbA family protein</fullName>
    </submittedName>
</protein>
<organism evidence="1 2">
    <name type="scientific">Enterococcus florum</name>
    <dbReference type="NCBI Taxonomy" id="2480627"/>
    <lineage>
        <taxon>Bacteria</taxon>
        <taxon>Bacillati</taxon>
        <taxon>Bacillota</taxon>
        <taxon>Bacilli</taxon>
        <taxon>Lactobacillales</taxon>
        <taxon>Enterococcaceae</taxon>
        <taxon>Enterococcus</taxon>
    </lineage>
</organism>
<dbReference type="Gene3D" id="3.40.30.10">
    <property type="entry name" value="Glutaredoxin"/>
    <property type="match status" value="1"/>
</dbReference>
<dbReference type="Pfam" id="PF13743">
    <property type="entry name" value="Thioredoxin_5"/>
    <property type="match status" value="1"/>
</dbReference>
<reference evidence="2" key="1">
    <citation type="submission" date="2019-02" db="EMBL/GenBank/DDBJ databases">
        <title>Draft genome sequence of Enterococcus sp. Gos25-1.</title>
        <authorList>
            <person name="Tanaka N."/>
            <person name="Shiwa Y."/>
            <person name="Fujita N."/>
        </authorList>
    </citation>
    <scope>NUCLEOTIDE SEQUENCE [LARGE SCALE GENOMIC DNA]</scope>
    <source>
        <strain evidence="2">Gos25-1</strain>
    </source>
</reference>
<dbReference type="OrthoDB" id="2156137at2"/>
<accession>A0A4P5PDC7</accession>
<keyword evidence="2" id="KW-1185">Reference proteome</keyword>
<sequence length="216" mass="24637">MIEIYLFINPIGEKCYGLERKILELIDKHDLKIQLRLIPLMNLHTITDFMERKGLSKQDIAARNALSKNIYSACLDVKAAQLQGKKKGRDFLLRLQEEVAINQLPYSPELSRSLFKEVGGDMETFCEDRSSEFILDAFVSDQQIAREMDITQHPSAVIYNCVSDDDSGVRIEGCDSIQHVIDSFGTKESTLEFFKKLKAIEQPKKNSDPKHLSLLI</sequence>
<evidence type="ECO:0000313" key="2">
    <source>
        <dbReference type="Proteomes" id="UP000290567"/>
    </source>
</evidence>
<comment type="caution">
    <text evidence="1">The sequence shown here is derived from an EMBL/GenBank/DDBJ whole genome shotgun (WGS) entry which is preliminary data.</text>
</comment>
<name>A0A4P5PDC7_9ENTE</name>
<dbReference type="EMBL" id="BJCC01000014">
    <property type="protein sequence ID" value="GCF94028.1"/>
    <property type="molecule type" value="Genomic_DNA"/>
</dbReference>
<dbReference type="AlphaFoldDB" id="A0A4P5PDC7"/>
<dbReference type="SUPFAM" id="SSF52833">
    <property type="entry name" value="Thioredoxin-like"/>
    <property type="match status" value="1"/>
</dbReference>
<evidence type="ECO:0000313" key="1">
    <source>
        <dbReference type="EMBL" id="GCF94028.1"/>
    </source>
</evidence>